<dbReference type="InterPro" id="IPR013325">
    <property type="entry name" value="RNA_pol_sigma_r2"/>
</dbReference>
<keyword evidence="5" id="KW-0472">Membrane</keyword>
<organism evidence="8 10">
    <name type="scientific">Polyangium fumosum</name>
    <dbReference type="NCBI Taxonomy" id="889272"/>
    <lineage>
        <taxon>Bacteria</taxon>
        <taxon>Pseudomonadati</taxon>
        <taxon>Myxococcota</taxon>
        <taxon>Polyangia</taxon>
        <taxon>Polyangiales</taxon>
        <taxon>Polyangiaceae</taxon>
        <taxon>Polyangium</taxon>
    </lineage>
</organism>
<evidence type="ECO:0000313" key="8">
    <source>
        <dbReference type="EMBL" id="TKC94572.1"/>
    </source>
</evidence>
<dbReference type="CDD" id="cd06171">
    <property type="entry name" value="Sigma70_r4"/>
    <property type="match status" value="1"/>
</dbReference>
<comment type="caution">
    <text evidence="8">The sequence shown here is derived from an EMBL/GenBank/DDBJ whole genome shotgun (WGS) entry which is preliminary data.</text>
</comment>
<evidence type="ECO:0000256" key="4">
    <source>
        <dbReference type="ARBA" id="ARBA00023163"/>
    </source>
</evidence>
<name>A0A4U1IKS3_9BACT</name>
<dbReference type="SUPFAM" id="SSF88659">
    <property type="entry name" value="Sigma3 and sigma4 domains of RNA polymerase sigma factors"/>
    <property type="match status" value="1"/>
</dbReference>
<dbReference type="InterPro" id="IPR007627">
    <property type="entry name" value="RNA_pol_sigma70_r2"/>
</dbReference>
<dbReference type="NCBIfam" id="TIGR02937">
    <property type="entry name" value="sigma70-ECF"/>
    <property type="match status" value="1"/>
</dbReference>
<feature type="transmembrane region" description="Helical" evidence="5">
    <location>
        <begin position="277"/>
        <end position="302"/>
    </location>
</feature>
<dbReference type="Pfam" id="PF04542">
    <property type="entry name" value="Sigma70_r2"/>
    <property type="match status" value="1"/>
</dbReference>
<dbReference type="InterPro" id="IPR039425">
    <property type="entry name" value="RNA_pol_sigma-70-like"/>
</dbReference>
<evidence type="ECO:0000259" key="6">
    <source>
        <dbReference type="Pfam" id="PF04542"/>
    </source>
</evidence>
<sequence length="385" mass="41243">MVFRRDTSNAPQKILTPRSISCRQVAVRLTLQVVRPVSAVPTPDPSPEEPHGWSFQALCETFAALVPGWLRRCGVRGHELEDAVQESLIAMWQRADEIPSDRGEARRALLRPVARIALRARRHAQRADARFVQADEAEILDPCDVEVWVEARALVLDALDVLDEGTRALLVAHDLEGCSNAELAKRFGDKEQNIKQRVIRGRQRLQREIESLLKGKSRKTKRNRSRAVMVPLGLAGLDPTDRAILCAVLDTERRILPLGGPPPPSGVFALVGGAGTLLGPVLAAVAAVLGTVAALLLVASLLPRLRPDVGSSSMRWGTAVEPFNATTTAAVGAAALVVAPPRGAVPPVQARASVPRSVAGPPVSPEELAARVAALRAVNVGRPPP</sequence>
<keyword evidence="2" id="KW-0805">Transcription regulation</keyword>
<dbReference type="GO" id="GO:0003677">
    <property type="term" value="F:DNA binding"/>
    <property type="evidence" value="ECO:0007669"/>
    <property type="project" value="InterPro"/>
</dbReference>
<dbReference type="OrthoDB" id="281047at2"/>
<dbReference type="InterPro" id="IPR013324">
    <property type="entry name" value="RNA_pol_sigma_r3/r4-like"/>
</dbReference>
<accession>A0A4U1IKS3</accession>
<dbReference type="AlphaFoldDB" id="A0A4U1IKS3"/>
<keyword evidence="3" id="KW-0731">Sigma factor</keyword>
<evidence type="ECO:0000256" key="5">
    <source>
        <dbReference type="SAM" id="Phobius"/>
    </source>
</evidence>
<keyword evidence="4" id="KW-0804">Transcription</keyword>
<gene>
    <name evidence="8" type="ORF">E8A74_48285</name>
    <name evidence="9" type="ORF">E8A74_48405</name>
</gene>
<evidence type="ECO:0000256" key="1">
    <source>
        <dbReference type="ARBA" id="ARBA00010641"/>
    </source>
</evidence>
<evidence type="ECO:0000259" key="7">
    <source>
        <dbReference type="Pfam" id="PF08281"/>
    </source>
</evidence>
<dbReference type="Pfam" id="PF08281">
    <property type="entry name" value="Sigma70_r4_2"/>
    <property type="match status" value="1"/>
</dbReference>
<keyword evidence="10" id="KW-1185">Reference proteome</keyword>
<dbReference type="Gene3D" id="1.10.10.10">
    <property type="entry name" value="Winged helix-like DNA-binding domain superfamily/Winged helix DNA-binding domain"/>
    <property type="match status" value="1"/>
</dbReference>
<dbReference type="GO" id="GO:0006352">
    <property type="term" value="P:DNA-templated transcription initiation"/>
    <property type="evidence" value="ECO:0007669"/>
    <property type="project" value="InterPro"/>
</dbReference>
<dbReference type="Gene3D" id="1.10.1740.10">
    <property type="match status" value="1"/>
</dbReference>
<dbReference type="PANTHER" id="PTHR43133:SF51">
    <property type="entry name" value="RNA POLYMERASE SIGMA FACTOR"/>
    <property type="match status" value="1"/>
</dbReference>
<protein>
    <submittedName>
        <fullName evidence="8">Sigma-70 family RNA polymerase sigma factor</fullName>
    </submittedName>
</protein>
<evidence type="ECO:0000256" key="3">
    <source>
        <dbReference type="ARBA" id="ARBA00023082"/>
    </source>
</evidence>
<dbReference type="InterPro" id="IPR036388">
    <property type="entry name" value="WH-like_DNA-bd_sf"/>
</dbReference>
<dbReference type="EMBL" id="SSMQ01000109">
    <property type="protein sequence ID" value="TKC94596.1"/>
    <property type="molecule type" value="Genomic_DNA"/>
</dbReference>
<keyword evidence="5" id="KW-1133">Transmembrane helix</keyword>
<feature type="domain" description="RNA polymerase sigma factor 70 region 4 type 2" evidence="7">
    <location>
        <begin position="154"/>
        <end position="205"/>
    </location>
</feature>
<dbReference type="GO" id="GO:0016987">
    <property type="term" value="F:sigma factor activity"/>
    <property type="evidence" value="ECO:0007669"/>
    <property type="project" value="UniProtKB-KW"/>
</dbReference>
<proteinExistence type="inferred from homology"/>
<dbReference type="PANTHER" id="PTHR43133">
    <property type="entry name" value="RNA POLYMERASE ECF-TYPE SIGMA FACTO"/>
    <property type="match status" value="1"/>
</dbReference>
<dbReference type="Proteomes" id="UP000309215">
    <property type="component" value="Unassembled WGS sequence"/>
</dbReference>
<evidence type="ECO:0000313" key="9">
    <source>
        <dbReference type="EMBL" id="TKC94596.1"/>
    </source>
</evidence>
<comment type="similarity">
    <text evidence="1">Belongs to the sigma-70 factor family. ECF subfamily.</text>
</comment>
<dbReference type="InterPro" id="IPR014284">
    <property type="entry name" value="RNA_pol_sigma-70_dom"/>
</dbReference>
<evidence type="ECO:0000256" key="2">
    <source>
        <dbReference type="ARBA" id="ARBA00023015"/>
    </source>
</evidence>
<dbReference type="EMBL" id="SSMQ01000109">
    <property type="protein sequence ID" value="TKC94572.1"/>
    <property type="molecule type" value="Genomic_DNA"/>
</dbReference>
<dbReference type="SUPFAM" id="SSF88946">
    <property type="entry name" value="Sigma2 domain of RNA polymerase sigma factors"/>
    <property type="match status" value="1"/>
</dbReference>
<dbReference type="InterPro" id="IPR013249">
    <property type="entry name" value="RNA_pol_sigma70_r4_t2"/>
</dbReference>
<reference evidence="8 10" key="1">
    <citation type="submission" date="2019-04" db="EMBL/GenBank/DDBJ databases">
        <authorList>
            <person name="Li Y."/>
            <person name="Wang J."/>
        </authorList>
    </citation>
    <scope>NUCLEOTIDE SEQUENCE [LARGE SCALE GENOMIC DNA]</scope>
    <source>
        <strain evidence="8 10">DSM 14668</strain>
    </source>
</reference>
<evidence type="ECO:0000313" key="10">
    <source>
        <dbReference type="Proteomes" id="UP000309215"/>
    </source>
</evidence>
<feature type="domain" description="RNA polymerase sigma-70 region 2" evidence="6">
    <location>
        <begin position="60"/>
        <end position="125"/>
    </location>
</feature>
<keyword evidence="5" id="KW-0812">Transmembrane</keyword>